<dbReference type="KEGG" id="smaz:LH19_06930"/>
<feature type="transmembrane region" description="Helical" evidence="1">
    <location>
        <begin position="43"/>
        <end position="63"/>
    </location>
</feature>
<sequence>MTPHPAALEAWNRATFDPQTPELELAPAETLQVEQPIAGSHCWVAVPMAFVLGMLLPIVWANVL</sequence>
<evidence type="ECO:0000256" key="1">
    <source>
        <dbReference type="SAM" id="Phobius"/>
    </source>
</evidence>
<dbReference type="Proteomes" id="UP000076088">
    <property type="component" value="Chromosome"/>
</dbReference>
<keyword evidence="1" id="KW-1133">Transmembrane helix</keyword>
<keyword evidence="1" id="KW-0812">Transmembrane</keyword>
<organism evidence="2 3">
    <name type="scientific">Sphingopyxis macrogoltabida</name>
    <name type="common">Sphingomonas macrogoltabidus</name>
    <dbReference type="NCBI Taxonomy" id="33050"/>
    <lineage>
        <taxon>Bacteria</taxon>
        <taxon>Pseudomonadati</taxon>
        <taxon>Pseudomonadota</taxon>
        <taxon>Alphaproteobacteria</taxon>
        <taxon>Sphingomonadales</taxon>
        <taxon>Sphingomonadaceae</taxon>
        <taxon>Sphingopyxis</taxon>
    </lineage>
</organism>
<reference evidence="3" key="1">
    <citation type="submission" date="2015-11" db="EMBL/GenBank/DDBJ databases">
        <title>Complete genome sequence of a polyethylene-glycol degrader Sphingopyxis macrogoltabida 203N (NBRC 111659).</title>
        <authorList>
            <person name="Yoshiyuki O."/>
            <person name="Shouta N."/>
            <person name="Nagata Y."/>
            <person name="Numata M."/>
            <person name="Tsuchikane K."/>
            <person name="Hosoyama A."/>
            <person name="Yamazoe A."/>
            <person name="Tsuda M."/>
            <person name="Fujita N."/>
            <person name="Kawai F."/>
        </authorList>
    </citation>
    <scope>NUCLEOTIDE SEQUENCE [LARGE SCALE GENOMIC DNA]</scope>
    <source>
        <strain evidence="3">203N</strain>
    </source>
</reference>
<evidence type="ECO:0000313" key="2">
    <source>
        <dbReference type="EMBL" id="AMU89933.1"/>
    </source>
</evidence>
<dbReference type="EMBL" id="CP013344">
    <property type="protein sequence ID" value="AMU89933.1"/>
    <property type="molecule type" value="Genomic_DNA"/>
</dbReference>
<keyword evidence="1" id="KW-0472">Membrane</keyword>
<dbReference type="RefSeq" id="WP_054726188.1">
    <property type="nucleotide sequence ID" value="NZ_CP009429.1"/>
</dbReference>
<proteinExistence type="predicted"/>
<accession>A0AAC8Z133</accession>
<keyword evidence="3" id="KW-1185">Reference proteome</keyword>
<protein>
    <submittedName>
        <fullName evidence="2">Uncharacterized protein</fullName>
    </submittedName>
</protein>
<name>A0AAC8Z133_SPHMC</name>
<reference evidence="2 3" key="2">
    <citation type="journal article" date="2016" name="Genome Announc.">
        <title>Complete Genome Sequence of Sphingopyxis macrogoltabida Strain 203N (NBRC 111659), a Polyethylene Glycol Degrader.</title>
        <authorList>
            <person name="Ohtsubo Y."/>
            <person name="Nonoyama S."/>
            <person name="Nagata Y."/>
            <person name="Numata M."/>
            <person name="Tsuchikane K."/>
            <person name="Hosoyama A."/>
            <person name="Yamazoe A."/>
            <person name="Tsuda M."/>
            <person name="Fujita N."/>
            <person name="Kawai F."/>
        </authorList>
    </citation>
    <scope>NUCLEOTIDE SEQUENCE [LARGE SCALE GENOMIC DNA]</scope>
    <source>
        <strain evidence="2 3">203N</strain>
    </source>
</reference>
<dbReference type="AlphaFoldDB" id="A0AAC8Z133"/>
<evidence type="ECO:0000313" key="3">
    <source>
        <dbReference type="Proteomes" id="UP000076088"/>
    </source>
</evidence>
<gene>
    <name evidence="2" type="ORF">ATM17_12890</name>
</gene>